<gene>
    <name evidence="1" type="ordered locus">Ccur_11700</name>
</gene>
<dbReference type="EMBL" id="CP001682">
    <property type="protein sequence ID" value="ACU94857.1"/>
    <property type="molecule type" value="Genomic_DNA"/>
</dbReference>
<dbReference type="AlphaFoldDB" id="C7MPL7"/>
<proteinExistence type="predicted"/>
<dbReference type="HOGENOM" id="CLU_040280_0_0_11"/>
<dbReference type="InterPro" id="IPR006311">
    <property type="entry name" value="TAT_signal"/>
</dbReference>
<sequence length="411" mass="43633">MTARPITRRRFLIGAGITAATAAVVGGSVVALEQRRNTSSISTLSVPTSSVFTLDDCTQVDSSEAFEQVGNFTLPFGSLIWVNDTNVAGCLIPTESASPLVQGALLNLSSGNHTVVLKAAQSAQEGFEVYDLRATESGVVWIEENIFDGQWRLYCAPLSSGFSLGTARLVDEGTNATDIPSLAAVGSSAFWQVAPAVTTKEKSSRTGKTQIKRAAFSAGDAEVIHESNGQPACEIYASDKGIAAAPHHPDSSRYYQIVCFDEQGARTDDALTLPAGMKPTEVGWGPSGMSFCFESIYNFGDGIANLGTYVPARTSSDYNQVPWFRFGRTPLAAPAWCTDSWLAVKSTQSVCAVNVAEKTYCAFDVPSGAASWGDYLVSSGQHGTIVTAAQVSPSTSDTSQRTCKVRVWKPV</sequence>
<dbReference type="Proteomes" id="UP000000954">
    <property type="component" value="Chromosome"/>
</dbReference>
<organism evidence="1 2">
    <name type="scientific">Cryptobacterium curtum (strain ATCC 700683 / DSM 15641 / CCUG 43107 / 12-3)</name>
    <dbReference type="NCBI Taxonomy" id="469378"/>
    <lineage>
        <taxon>Bacteria</taxon>
        <taxon>Bacillati</taxon>
        <taxon>Actinomycetota</taxon>
        <taxon>Coriobacteriia</taxon>
        <taxon>Eggerthellales</taxon>
        <taxon>Eggerthellaceae</taxon>
        <taxon>Cryptobacterium</taxon>
    </lineage>
</organism>
<protein>
    <recommendedName>
        <fullName evidence="3">Tat pathway signal sequence domain protein</fullName>
    </recommendedName>
</protein>
<dbReference type="PROSITE" id="PS51318">
    <property type="entry name" value="TAT"/>
    <property type="match status" value="1"/>
</dbReference>
<dbReference type="eggNOG" id="ENOG5033TEB">
    <property type="taxonomic scope" value="Bacteria"/>
</dbReference>
<evidence type="ECO:0008006" key="3">
    <source>
        <dbReference type="Google" id="ProtNLM"/>
    </source>
</evidence>
<dbReference type="KEGG" id="ccu:Ccur_11700"/>
<keyword evidence="2" id="KW-1185">Reference proteome</keyword>
<name>C7MPL7_CRYCD</name>
<evidence type="ECO:0000313" key="1">
    <source>
        <dbReference type="EMBL" id="ACU94857.1"/>
    </source>
</evidence>
<evidence type="ECO:0000313" key="2">
    <source>
        <dbReference type="Proteomes" id="UP000000954"/>
    </source>
</evidence>
<accession>C7MPL7</accession>
<reference evidence="1 2" key="1">
    <citation type="journal article" date="2009" name="Stand. Genomic Sci.">
        <title>Complete genome sequence of Cryptobacterium curtum type strain (12-3).</title>
        <authorList>
            <person name="Mavrommatis K."/>
            <person name="Pukall R."/>
            <person name="Rohde C."/>
            <person name="Chen F."/>
            <person name="Sims D."/>
            <person name="Brettin T."/>
            <person name="Kuske C."/>
            <person name="Detter J.C."/>
            <person name="Han C."/>
            <person name="Lapidus A."/>
            <person name="Copeland A."/>
            <person name="Glavina Del Rio T."/>
            <person name="Nolan M."/>
            <person name="Lucas S."/>
            <person name="Tice H."/>
            <person name="Cheng J.F."/>
            <person name="Bruce D."/>
            <person name="Goodwin L."/>
            <person name="Pitluck S."/>
            <person name="Ovchinnikova G."/>
            <person name="Pati A."/>
            <person name="Ivanova N."/>
            <person name="Chen A."/>
            <person name="Palaniappan K."/>
            <person name="Chain P."/>
            <person name="D'haeseleer P."/>
            <person name="Goker M."/>
            <person name="Bristow J."/>
            <person name="Eisen J.A."/>
            <person name="Markowitz V."/>
            <person name="Hugenholtz P."/>
            <person name="Rohde M."/>
            <person name="Klenk H.P."/>
            <person name="Kyrpides N.C."/>
        </authorList>
    </citation>
    <scope>NUCLEOTIDE SEQUENCE [LARGE SCALE GENOMIC DNA]</scope>
    <source>
        <strain evidence="2">ATCC 700683 / DSM 15641 / 12-3</strain>
    </source>
</reference>